<dbReference type="EMBL" id="JAWQEG010000680">
    <property type="protein sequence ID" value="KAK3886680.1"/>
    <property type="molecule type" value="Genomic_DNA"/>
</dbReference>
<organism evidence="2 3">
    <name type="scientific">Petrolisthes cinctipes</name>
    <name type="common">Flat porcelain crab</name>
    <dbReference type="NCBI Taxonomy" id="88211"/>
    <lineage>
        <taxon>Eukaryota</taxon>
        <taxon>Metazoa</taxon>
        <taxon>Ecdysozoa</taxon>
        <taxon>Arthropoda</taxon>
        <taxon>Crustacea</taxon>
        <taxon>Multicrustacea</taxon>
        <taxon>Malacostraca</taxon>
        <taxon>Eumalacostraca</taxon>
        <taxon>Eucarida</taxon>
        <taxon>Decapoda</taxon>
        <taxon>Pleocyemata</taxon>
        <taxon>Anomura</taxon>
        <taxon>Galatheoidea</taxon>
        <taxon>Porcellanidae</taxon>
        <taxon>Petrolisthes</taxon>
    </lineage>
</organism>
<keyword evidence="3" id="KW-1185">Reference proteome</keyword>
<dbReference type="PANTHER" id="PTHR47018">
    <property type="entry name" value="CXC DOMAIN-CONTAINING PROTEIN-RELATED"/>
    <property type="match status" value="1"/>
</dbReference>
<sequence length="546" mass="61992">MAAIEFTKIANTDPRLSKVRTDWSKCCLYQKSEELKSLRAQQPQEHDGYTMIATNIPLFHEINEMPIVLNPASRDDGGGIDKALMKSKAQYHQSRHHKFNNTKLERARKRRAECAQPVECPTKLRKTSLEDLYNRERTYLRTTKRLEQEHAPEEEFSVLVTYVVETTRSDEGPAVFRLADIVHLYAQRLEQLGVDAPAVNYTICTKEQQQLTDTAKTETPFPVYMGMSVYTKTRRRTLVEMLNVHCIIIHDRVLELSAQLGNATVSKYVCPSVLCKGLFTISAKDNIDHNPTATTATISFHGTSVFVFQHLTKEDKGEEHGQLKVREEKVQTVPELPDSFTKKKPSPTQSGVTHPDTSLLRPQLSMEYDWLEKITVTDGPVDVTWSAHQASQKREKPFEVSITSYLPLLRDQAHSVVTVKHVMDKIKEIVAFLNPDRVPVIAADQPIYAVAKQVQWHWPEIYACCILRSSSGVVLRRGLPPAQFRRSPLSSHLLSHLSTVDLAIPSWRAISRIEAPPSRKPTILPRRAIRSCCRFMVTRGGDCAYT</sequence>
<dbReference type="AlphaFoldDB" id="A0AAE1G5X7"/>
<gene>
    <name evidence="2" type="ORF">Pcinc_009197</name>
</gene>
<proteinExistence type="predicted"/>
<comment type="caution">
    <text evidence="2">The sequence shown here is derived from an EMBL/GenBank/DDBJ whole genome shotgun (WGS) entry which is preliminary data.</text>
</comment>
<feature type="compositionally biased region" description="Polar residues" evidence="1">
    <location>
        <begin position="346"/>
        <end position="356"/>
    </location>
</feature>
<dbReference type="Proteomes" id="UP001286313">
    <property type="component" value="Unassembled WGS sequence"/>
</dbReference>
<reference evidence="2" key="1">
    <citation type="submission" date="2023-10" db="EMBL/GenBank/DDBJ databases">
        <title>Genome assemblies of two species of porcelain crab, Petrolisthes cinctipes and Petrolisthes manimaculis (Anomura: Porcellanidae).</title>
        <authorList>
            <person name="Angst P."/>
        </authorList>
    </citation>
    <scope>NUCLEOTIDE SEQUENCE</scope>
    <source>
        <strain evidence="2">PB745_01</strain>
        <tissue evidence="2">Gill</tissue>
    </source>
</reference>
<evidence type="ECO:0000313" key="2">
    <source>
        <dbReference type="EMBL" id="KAK3886680.1"/>
    </source>
</evidence>
<feature type="region of interest" description="Disordered" evidence="1">
    <location>
        <begin position="334"/>
        <end position="357"/>
    </location>
</feature>
<protein>
    <submittedName>
        <fullName evidence="2">Uncharacterized protein</fullName>
    </submittedName>
</protein>
<evidence type="ECO:0000256" key="1">
    <source>
        <dbReference type="SAM" id="MobiDB-lite"/>
    </source>
</evidence>
<evidence type="ECO:0000313" key="3">
    <source>
        <dbReference type="Proteomes" id="UP001286313"/>
    </source>
</evidence>
<name>A0AAE1G5X7_PETCI</name>
<dbReference type="PANTHER" id="PTHR47018:SF1">
    <property type="entry name" value="TESMIN_TSO1-LIKE CXC DOMAIN-CONTAINING PROTEIN"/>
    <property type="match status" value="1"/>
</dbReference>
<accession>A0AAE1G5X7</accession>